<dbReference type="GO" id="GO:0006355">
    <property type="term" value="P:regulation of DNA-templated transcription"/>
    <property type="evidence" value="ECO:0007669"/>
    <property type="project" value="InterPro"/>
</dbReference>
<gene>
    <name evidence="2" type="ORF">E1294_18280</name>
</gene>
<comment type="caution">
    <text evidence="2">The sequence shown here is derived from an EMBL/GenBank/DDBJ whole genome shotgun (WGS) entry which is preliminary data.</text>
</comment>
<keyword evidence="3" id="KW-1185">Reference proteome</keyword>
<dbReference type="InterPro" id="IPR036388">
    <property type="entry name" value="WH-like_DNA-bd_sf"/>
</dbReference>
<organism evidence="2 3">
    <name type="scientific">Nonomuraea diastatica</name>
    <dbReference type="NCBI Taxonomy" id="1848329"/>
    <lineage>
        <taxon>Bacteria</taxon>
        <taxon>Bacillati</taxon>
        <taxon>Actinomycetota</taxon>
        <taxon>Actinomycetes</taxon>
        <taxon>Streptosporangiales</taxon>
        <taxon>Streptosporangiaceae</taxon>
        <taxon>Nonomuraea</taxon>
    </lineage>
</organism>
<dbReference type="InterPro" id="IPR000792">
    <property type="entry name" value="Tscrpt_reg_LuxR_C"/>
</dbReference>
<name>A0A4R4WNB2_9ACTN</name>
<dbReference type="Gene3D" id="1.10.10.10">
    <property type="entry name" value="Winged helix-like DNA-binding domain superfamily/Winged helix DNA-binding domain"/>
    <property type="match status" value="1"/>
</dbReference>
<dbReference type="Proteomes" id="UP000294543">
    <property type="component" value="Unassembled WGS sequence"/>
</dbReference>
<dbReference type="PRINTS" id="PR00038">
    <property type="entry name" value="HTHLUXR"/>
</dbReference>
<dbReference type="SMART" id="SM00421">
    <property type="entry name" value="HTH_LUXR"/>
    <property type="match status" value="1"/>
</dbReference>
<evidence type="ECO:0000313" key="3">
    <source>
        <dbReference type="Proteomes" id="UP000294543"/>
    </source>
</evidence>
<dbReference type="EMBL" id="SMKP01000047">
    <property type="protein sequence ID" value="TDD20251.1"/>
    <property type="molecule type" value="Genomic_DNA"/>
</dbReference>
<dbReference type="InterPro" id="IPR016032">
    <property type="entry name" value="Sig_transdc_resp-reg_C-effctor"/>
</dbReference>
<feature type="domain" description="HTH luxR-type" evidence="1">
    <location>
        <begin position="49"/>
        <end position="106"/>
    </location>
</feature>
<dbReference type="AlphaFoldDB" id="A0A4R4WNB2"/>
<dbReference type="OrthoDB" id="3369460at2"/>
<protein>
    <submittedName>
        <fullName evidence="2">LuxR family transcriptional regulator</fullName>
    </submittedName>
</protein>
<dbReference type="SUPFAM" id="SSF46894">
    <property type="entry name" value="C-terminal effector domain of the bipartite response regulators"/>
    <property type="match status" value="1"/>
</dbReference>
<accession>A0A4R4WNB2</accession>
<evidence type="ECO:0000313" key="2">
    <source>
        <dbReference type="EMBL" id="TDD20251.1"/>
    </source>
</evidence>
<dbReference type="Pfam" id="PF00196">
    <property type="entry name" value="GerE"/>
    <property type="match status" value="1"/>
</dbReference>
<reference evidence="2 3" key="1">
    <citation type="submission" date="2019-03" db="EMBL/GenBank/DDBJ databases">
        <title>Draft genome sequences of novel Actinobacteria.</title>
        <authorList>
            <person name="Sahin N."/>
            <person name="Ay H."/>
            <person name="Saygin H."/>
        </authorList>
    </citation>
    <scope>NUCLEOTIDE SEQUENCE [LARGE SCALE GENOMIC DNA]</scope>
    <source>
        <strain evidence="2 3">KC712</strain>
    </source>
</reference>
<proteinExistence type="predicted"/>
<dbReference type="GO" id="GO:0003677">
    <property type="term" value="F:DNA binding"/>
    <property type="evidence" value="ECO:0007669"/>
    <property type="project" value="InterPro"/>
</dbReference>
<sequence>MATVAGVGPHTPGTPATCVVRISRSCSRPAFEGKHMYVLMEWLNACMRGGLISRTQQEVILLLAAGWTDEAVGNKLDISSRTVQRHVSRTMTLVGARSRLELGILLSSRAQSWVMRRAQSNRQSIALEPATG</sequence>
<evidence type="ECO:0000259" key="1">
    <source>
        <dbReference type="SMART" id="SM00421"/>
    </source>
</evidence>